<dbReference type="Gene3D" id="3.40.50.1820">
    <property type="entry name" value="alpha/beta hydrolase"/>
    <property type="match status" value="1"/>
</dbReference>
<dbReference type="RefSeq" id="WP_159660812.1">
    <property type="nucleotide sequence ID" value="NZ_AQPF01000016.1"/>
</dbReference>
<keyword evidence="2" id="KW-1185">Reference proteome</keyword>
<accession>A0ABQ6Y7M8</accession>
<dbReference type="SUPFAM" id="SSF53474">
    <property type="entry name" value="alpha/beta-Hydrolases"/>
    <property type="match status" value="1"/>
</dbReference>
<reference evidence="1 2" key="1">
    <citation type="submission" date="2012-09" db="EMBL/GenBank/DDBJ databases">
        <title>Genome Sequence of alkane-degrading Bacterium Alcanivorax sp. 6-D-6.</title>
        <authorList>
            <person name="Lai Q."/>
            <person name="Shao Z."/>
        </authorList>
    </citation>
    <scope>NUCLEOTIDE SEQUENCE [LARGE SCALE GENOMIC DNA]</scope>
    <source>
        <strain evidence="1 2">6-D-6</strain>
    </source>
</reference>
<dbReference type="EMBL" id="AQPF01000016">
    <property type="protein sequence ID" value="KAF0805490.1"/>
    <property type="molecule type" value="Genomic_DNA"/>
</dbReference>
<name>A0ABQ6Y7M8_9GAMM</name>
<sequence length="500" mass="56530">MPATPSVTGRARLSGVLLLAASLMMVSGCARLFPKPQYDQNDPKRLHHIGSDLNGAYDPYSHQQANFKSMDRFQAERRGAVVAGAGNRNLYARYQALLDDIEAKMLERARQEKGRGGDTLKVLLFFHGGLNHPSYNDERLDRYLAEMECDGFYPLYVSWRSGAFVSFWDRFTSVRNGGVARGPMAPVRGTVYTLSDTLSGLVKFPETGWDVTANSIAAADARQRGMDRDRPDYQDDEALYWPESEPYSFLDQTLYRTGQVVPGVVRLVTTPAVQGLGTPAWSMMLRRTKHLTTMEADVLGYNEDYCGDDCAVEGNGVVAVLARRLDELNRRLPAGMTMEITLVGHSMGAIVANELVSLYPQLPYKTIIHMGAADSSRNWIDKTYPWLKAHADDPKVAFYNLVLHPTSEEREVRGYFLIPNGSLLVWLDDMLTQPDHMLDRRSGRWTNARHLLPFYRDAGNAYLKVFPANDDSVPRNHGDFGKFRYWREDFYWGREQERAG</sequence>
<protein>
    <recommendedName>
        <fullName evidence="3">Alpha/beta hydrolase</fullName>
    </recommendedName>
</protein>
<proteinExistence type="predicted"/>
<evidence type="ECO:0000313" key="2">
    <source>
        <dbReference type="Proteomes" id="UP000771797"/>
    </source>
</evidence>
<organism evidence="1 2">
    <name type="scientific">Alcanivorax xiamenensis</name>
    <dbReference type="NCBI Taxonomy" id="1177156"/>
    <lineage>
        <taxon>Bacteria</taxon>
        <taxon>Pseudomonadati</taxon>
        <taxon>Pseudomonadota</taxon>
        <taxon>Gammaproteobacteria</taxon>
        <taxon>Oceanospirillales</taxon>
        <taxon>Alcanivoracaceae</taxon>
        <taxon>Alcanivorax</taxon>
    </lineage>
</organism>
<dbReference type="Proteomes" id="UP000771797">
    <property type="component" value="Unassembled WGS sequence"/>
</dbReference>
<evidence type="ECO:0008006" key="3">
    <source>
        <dbReference type="Google" id="ProtNLM"/>
    </source>
</evidence>
<gene>
    <name evidence="1" type="ORF">A6D6_02296</name>
</gene>
<dbReference type="InterPro" id="IPR029058">
    <property type="entry name" value="AB_hydrolase_fold"/>
</dbReference>
<comment type="caution">
    <text evidence="1">The sequence shown here is derived from an EMBL/GenBank/DDBJ whole genome shotgun (WGS) entry which is preliminary data.</text>
</comment>
<evidence type="ECO:0000313" key="1">
    <source>
        <dbReference type="EMBL" id="KAF0805490.1"/>
    </source>
</evidence>